<feature type="compositionally biased region" description="Low complexity" evidence="3">
    <location>
        <begin position="284"/>
        <end position="293"/>
    </location>
</feature>
<evidence type="ECO:0000256" key="2">
    <source>
        <dbReference type="PROSITE-ProRule" id="PRU00192"/>
    </source>
</evidence>
<accession>A0A9W8LJ01</accession>
<feature type="region of interest" description="Disordered" evidence="3">
    <location>
        <begin position="622"/>
        <end position="689"/>
    </location>
</feature>
<feature type="compositionally biased region" description="Basic residues" evidence="3">
    <location>
        <begin position="132"/>
        <end position="146"/>
    </location>
</feature>
<protein>
    <recommendedName>
        <fullName evidence="6">SH3 domain-containing protein</fullName>
    </recommendedName>
</protein>
<dbReference type="AlphaFoldDB" id="A0A9W8LJ01"/>
<evidence type="ECO:0000256" key="1">
    <source>
        <dbReference type="ARBA" id="ARBA00022443"/>
    </source>
</evidence>
<keyword evidence="5" id="KW-0732">Signal</keyword>
<reference evidence="7" key="1">
    <citation type="submission" date="2022-07" db="EMBL/GenBank/DDBJ databases">
        <title>Phylogenomic reconstructions and comparative analyses of Kickxellomycotina fungi.</title>
        <authorList>
            <person name="Reynolds N.K."/>
            <person name="Stajich J.E."/>
            <person name="Barry K."/>
            <person name="Grigoriev I.V."/>
            <person name="Crous P."/>
            <person name="Smith M.E."/>
        </authorList>
    </citation>
    <scope>NUCLEOTIDE SEQUENCE</scope>
    <source>
        <strain evidence="7">NBRC 105414</strain>
    </source>
</reference>
<dbReference type="Gene3D" id="2.30.30.40">
    <property type="entry name" value="SH3 Domains"/>
    <property type="match status" value="1"/>
</dbReference>
<dbReference type="PROSITE" id="PS50002">
    <property type="entry name" value="SH3"/>
    <property type="match status" value="1"/>
</dbReference>
<dbReference type="Proteomes" id="UP001140217">
    <property type="component" value="Unassembled WGS sequence"/>
</dbReference>
<dbReference type="InterPro" id="IPR001452">
    <property type="entry name" value="SH3_domain"/>
</dbReference>
<feature type="region of interest" description="Disordered" evidence="3">
    <location>
        <begin position="132"/>
        <end position="158"/>
    </location>
</feature>
<feature type="compositionally biased region" description="Low complexity" evidence="3">
    <location>
        <begin position="472"/>
        <end position="481"/>
    </location>
</feature>
<evidence type="ECO:0000313" key="7">
    <source>
        <dbReference type="EMBL" id="KAJ2780924.1"/>
    </source>
</evidence>
<evidence type="ECO:0000256" key="5">
    <source>
        <dbReference type="SAM" id="SignalP"/>
    </source>
</evidence>
<name>A0A9W8LJ01_9FUNG</name>
<feature type="transmembrane region" description="Helical" evidence="4">
    <location>
        <begin position="316"/>
        <end position="338"/>
    </location>
</feature>
<keyword evidence="4" id="KW-1133">Transmembrane helix</keyword>
<feature type="region of interest" description="Disordered" evidence="3">
    <location>
        <begin position="470"/>
        <end position="516"/>
    </location>
</feature>
<dbReference type="InterPro" id="IPR036028">
    <property type="entry name" value="SH3-like_dom_sf"/>
</dbReference>
<dbReference type="EMBL" id="JANBUL010000120">
    <property type="protein sequence ID" value="KAJ2780924.1"/>
    <property type="molecule type" value="Genomic_DNA"/>
</dbReference>
<dbReference type="SUPFAM" id="SSF50044">
    <property type="entry name" value="SH3-domain"/>
    <property type="match status" value="1"/>
</dbReference>
<evidence type="ECO:0000256" key="4">
    <source>
        <dbReference type="SAM" id="Phobius"/>
    </source>
</evidence>
<dbReference type="SMART" id="SM00326">
    <property type="entry name" value="SH3"/>
    <property type="match status" value="1"/>
</dbReference>
<feature type="signal peptide" evidence="5">
    <location>
        <begin position="1"/>
        <end position="25"/>
    </location>
</feature>
<feature type="chain" id="PRO_5040897000" description="SH3 domain-containing protein" evidence="5">
    <location>
        <begin position="26"/>
        <end position="689"/>
    </location>
</feature>
<dbReference type="OrthoDB" id="5340910at2759"/>
<feature type="compositionally biased region" description="Pro residues" evidence="3">
    <location>
        <begin position="631"/>
        <end position="645"/>
    </location>
</feature>
<proteinExistence type="predicted"/>
<sequence length="689" mass="72765">MRSTPRRLQAACIATALACASSARAGCLSLRDSQGCPGFANEFISTNATSRFSWYPKDDIAAFDKALSDYVVGRANLDEFQSVFRCPGLDDLGGFSSDHGPAVIRYHRSMVCADVIFSSNNIAECYGDNAGKHRRRDGGGSRHRRRDNGSSSNNKSPELQLAEILASTTVDVRASAPKPLCRSTCEAWIGSLRTIASNTTLCQPNRGINREASLDSLRAKCDMAMYNGAPGHCVDGEANELKTCALGYQRVEDWCKYCDYARDYVDACASVGVRVGEGSGSGSEDGSPNDGGSVSSGDRLLAELSRRRRQERAFRIAAVVLGIAAGTCLAALLALLAVGRRRRRRAGTAAGRPRNESSHSGMDDSTLLQGGANGHEDKAADFLDCFVAVVGKSRTVLHPFFARREDEISLQSGDTVTVQMAFDDGWVVGKNLTSGLEGTFPLMCIMENLPPSLPAHWSVLPEVKNASIENLRSSSRSMTRPTPRPSGAASPPPLGTSAAHSTRTSHIRRRPSDAPRAPGLLARLAAALPFGGLGRVGSAAAGNGGGGGISGLFGSILLSPPRPGAKIGALEISAPIQNPRHSFTVRSAAHIGLDNPHYAPAPDGHNTWAPAGGVPSENRYPVMGMHHDPAQAPPPPQQQLPPAPRQPSNNSQLTVGGNASMETYRTAQQSASGPAGMPLGLAPAYLRQP</sequence>
<evidence type="ECO:0000259" key="6">
    <source>
        <dbReference type="PROSITE" id="PS50002"/>
    </source>
</evidence>
<dbReference type="Pfam" id="PF14604">
    <property type="entry name" value="SH3_9"/>
    <property type="match status" value="1"/>
</dbReference>
<keyword evidence="4" id="KW-0812">Transmembrane</keyword>
<dbReference type="PROSITE" id="PS51257">
    <property type="entry name" value="PROKAR_LIPOPROTEIN"/>
    <property type="match status" value="1"/>
</dbReference>
<keyword evidence="1 2" id="KW-0728">SH3 domain</keyword>
<evidence type="ECO:0000256" key="3">
    <source>
        <dbReference type="SAM" id="MobiDB-lite"/>
    </source>
</evidence>
<feature type="region of interest" description="Disordered" evidence="3">
    <location>
        <begin position="278"/>
        <end position="297"/>
    </location>
</feature>
<feature type="compositionally biased region" description="Polar residues" evidence="3">
    <location>
        <begin position="648"/>
        <end position="672"/>
    </location>
</feature>
<gene>
    <name evidence="7" type="ORF">H4R18_003171</name>
</gene>
<organism evidence="7 8">
    <name type="scientific">Coemansia javaensis</name>
    <dbReference type="NCBI Taxonomy" id="2761396"/>
    <lineage>
        <taxon>Eukaryota</taxon>
        <taxon>Fungi</taxon>
        <taxon>Fungi incertae sedis</taxon>
        <taxon>Zoopagomycota</taxon>
        <taxon>Kickxellomycotina</taxon>
        <taxon>Kickxellomycetes</taxon>
        <taxon>Kickxellales</taxon>
        <taxon>Kickxellaceae</taxon>
        <taxon>Coemansia</taxon>
    </lineage>
</organism>
<keyword evidence="8" id="KW-1185">Reference proteome</keyword>
<feature type="domain" description="SH3" evidence="6">
    <location>
        <begin position="389"/>
        <end position="450"/>
    </location>
</feature>
<keyword evidence="4" id="KW-0472">Membrane</keyword>
<comment type="caution">
    <text evidence="7">The sequence shown here is derived from an EMBL/GenBank/DDBJ whole genome shotgun (WGS) entry which is preliminary data.</text>
</comment>
<feature type="region of interest" description="Disordered" evidence="3">
    <location>
        <begin position="345"/>
        <end position="371"/>
    </location>
</feature>
<evidence type="ECO:0000313" key="8">
    <source>
        <dbReference type="Proteomes" id="UP001140217"/>
    </source>
</evidence>